<evidence type="ECO:0000256" key="1">
    <source>
        <dbReference type="ARBA" id="ARBA00001942"/>
    </source>
</evidence>
<feature type="domain" description="NarG-like" evidence="23">
    <location>
        <begin position="3"/>
        <end position="220"/>
    </location>
</feature>
<evidence type="ECO:0000256" key="7">
    <source>
        <dbReference type="ARBA" id="ARBA00022617"/>
    </source>
</evidence>
<evidence type="ECO:0000256" key="3">
    <source>
        <dbReference type="ARBA" id="ARBA00004651"/>
    </source>
</evidence>
<dbReference type="InterPro" id="IPR036197">
    <property type="entry name" value="NarG-like_sf"/>
</dbReference>
<evidence type="ECO:0000313" key="25">
    <source>
        <dbReference type="Proteomes" id="UP000199147"/>
    </source>
</evidence>
<dbReference type="GO" id="GO:0008940">
    <property type="term" value="F:nitrate reductase activity"/>
    <property type="evidence" value="ECO:0007669"/>
    <property type="project" value="InterPro"/>
</dbReference>
<dbReference type="NCBIfam" id="TIGR00351">
    <property type="entry name" value="narI"/>
    <property type="match status" value="1"/>
</dbReference>
<evidence type="ECO:0000256" key="5">
    <source>
        <dbReference type="ARBA" id="ARBA00022475"/>
    </source>
</evidence>
<dbReference type="RefSeq" id="WP_090518424.1">
    <property type="nucleotide sequence ID" value="NZ_CWKH01000003.1"/>
</dbReference>
<feature type="transmembrane region" description="Helical" evidence="22">
    <location>
        <begin position="44"/>
        <end position="69"/>
    </location>
</feature>
<dbReference type="GO" id="GO:0005886">
    <property type="term" value="C:plasma membrane"/>
    <property type="evidence" value="ECO:0007669"/>
    <property type="project" value="UniProtKB-SubCell"/>
</dbReference>
<dbReference type="GO" id="GO:0042128">
    <property type="term" value="P:nitrate assimilation"/>
    <property type="evidence" value="ECO:0007669"/>
    <property type="project" value="UniProtKB-KW"/>
</dbReference>
<dbReference type="SUPFAM" id="SSF103501">
    <property type="entry name" value="Respiratory nitrate reductase 1 gamma chain"/>
    <property type="match status" value="1"/>
</dbReference>
<dbReference type="PANTHER" id="PTHR30598">
    <property type="entry name" value="NITRATE REDUCTASE PRIVATE CHAPERONE, REDOX ENZYME MATURATION PROTEIN REMP FAMILY"/>
    <property type="match status" value="1"/>
</dbReference>
<feature type="binding site" description="axial binding residue" evidence="21">
    <location>
        <position position="53"/>
    </location>
    <ligand>
        <name>heme b</name>
        <dbReference type="ChEBI" id="CHEBI:60344"/>
        <label>1</label>
    </ligand>
    <ligandPart>
        <name>Fe</name>
        <dbReference type="ChEBI" id="CHEBI:18248"/>
    </ligandPart>
</feature>
<protein>
    <recommendedName>
        <fullName evidence="20">Nitrate reductase-like protein NarX</fullName>
    </recommendedName>
</protein>
<dbReference type="Gene3D" id="1.20.950.20">
    <property type="entry name" value="Transmembrane di-heme cytochromes, Chain C"/>
    <property type="match status" value="1"/>
</dbReference>
<keyword evidence="13 21" id="KW-0408">Iron</keyword>
<dbReference type="FunFam" id="1.20.950.20:FF:000001">
    <property type="entry name" value="Respiratory nitrate reductase subunit gamma"/>
    <property type="match status" value="1"/>
</dbReference>
<dbReference type="OrthoDB" id="9788113at2"/>
<evidence type="ECO:0000313" key="24">
    <source>
        <dbReference type="EMBL" id="CRZ19062.1"/>
    </source>
</evidence>
<feature type="transmembrane region" description="Helical" evidence="22">
    <location>
        <begin position="6"/>
        <end position="23"/>
    </location>
</feature>
<dbReference type="InterPro" id="IPR003816">
    <property type="entry name" value="Nitrate_red_gam"/>
</dbReference>
<dbReference type="PANTHER" id="PTHR30598:SF3">
    <property type="entry name" value="RESPIRATORY NITRATE REDUCTASE 1 GAMMA CHAIN"/>
    <property type="match status" value="1"/>
</dbReference>
<evidence type="ECO:0000256" key="20">
    <source>
        <dbReference type="ARBA" id="ARBA00071287"/>
    </source>
</evidence>
<sequence>MSNVLWMTLPYIAFTSFLLGHVWRYKADQFGWTTRSSQIYESRLLRLGSPLFHFGILGVLAGHVVGLLIPESWTAAVGISEHVYHLMSVSMGSLAGVAVVAGVAILLYRRVTVPEVRTATTFNDKVMYLLLVGALATGMLNTLTNVFSTYNYRETVSPWFRSLFTLHPAPQLMAETPWTFQAHVLIVLALLGVWPYTRLVHMFSAPIGYLVRPYVIYRSRDPQRAGKNRYAKAWVTPQAPPPRSRWV</sequence>
<dbReference type="Proteomes" id="UP000199147">
    <property type="component" value="Unassembled WGS sequence"/>
</dbReference>
<feature type="transmembrane region" description="Helical" evidence="22">
    <location>
        <begin position="89"/>
        <end position="108"/>
    </location>
</feature>
<comment type="similarity">
    <text evidence="18">In the C-terminal section; belongs to the nitrate reductase gamma subunit family.</text>
</comment>
<evidence type="ECO:0000256" key="19">
    <source>
        <dbReference type="ARBA" id="ARBA00061480"/>
    </source>
</evidence>
<dbReference type="GO" id="GO:0046872">
    <property type="term" value="F:metal ion binding"/>
    <property type="evidence" value="ECO:0007669"/>
    <property type="project" value="UniProtKB-KW"/>
</dbReference>
<dbReference type="AlphaFoldDB" id="A0A0H5RZT0"/>
<dbReference type="GO" id="GO:0019645">
    <property type="term" value="P:anaerobic electron transport chain"/>
    <property type="evidence" value="ECO:0007669"/>
    <property type="project" value="TreeGrafter"/>
</dbReference>
<keyword evidence="10" id="KW-0249">Electron transport</keyword>
<dbReference type="STRING" id="146018.BN2156_05977"/>
<dbReference type="GO" id="GO:0020037">
    <property type="term" value="F:heme binding"/>
    <property type="evidence" value="ECO:0007669"/>
    <property type="project" value="TreeGrafter"/>
</dbReference>
<keyword evidence="8 22" id="KW-0812">Transmembrane</keyword>
<feature type="transmembrane region" description="Helical" evidence="22">
    <location>
        <begin position="128"/>
        <end position="150"/>
    </location>
</feature>
<evidence type="ECO:0000256" key="17">
    <source>
        <dbReference type="ARBA" id="ARBA00061095"/>
    </source>
</evidence>
<evidence type="ECO:0000256" key="9">
    <source>
        <dbReference type="ARBA" id="ARBA00022723"/>
    </source>
</evidence>
<feature type="transmembrane region" description="Helical" evidence="22">
    <location>
        <begin position="178"/>
        <end position="197"/>
    </location>
</feature>
<reference evidence="25" key="1">
    <citation type="submission" date="2015-07" db="EMBL/GenBank/DDBJ databases">
        <authorList>
            <person name="Urmite Genomes"/>
        </authorList>
    </citation>
    <scope>NUCLEOTIDE SEQUENCE [LARGE SCALE GENOMIC DNA]</scope>
    <source>
        <strain evidence="25">type strain: ATCC 49404</strain>
    </source>
</reference>
<evidence type="ECO:0000256" key="6">
    <source>
        <dbReference type="ARBA" id="ARBA00022505"/>
    </source>
</evidence>
<evidence type="ECO:0000256" key="10">
    <source>
        <dbReference type="ARBA" id="ARBA00022982"/>
    </source>
</evidence>
<keyword evidence="6" id="KW-0500">Molybdenum</keyword>
<comment type="similarity">
    <text evidence="17">In the central section; belongs to the NarJ/NarW family.</text>
</comment>
<evidence type="ECO:0000256" key="15">
    <source>
        <dbReference type="ARBA" id="ARBA00023136"/>
    </source>
</evidence>
<keyword evidence="14" id="KW-0534">Nitrate assimilation</keyword>
<evidence type="ECO:0000256" key="18">
    <source>
        <dbReference type="ARBA" id="ARBA00061196"/>
    </source>
</evidence>
<name>A0A0H5RZT0_9MYCO</name>
<dbReference type="GO" id="GO:0009325">
    <property type="term" value="C:nitrate reductase complex"/>
    <property type="evidence" value="ECO:0007669"/>
    <property type="project" value="InterPro"/>
</dbReference>
<keyword evidence="25" id="KW-1185">Reference proteome</keyword>
<keyword evidence="4" id="KW-0813">Transport</keyword>
<evidence type="ECO:0000256" key="21">
    <source>
        <dbReference type="PIRSR" id="PIRSR603816-1"/>
    </source>
</evidence>
<keyword evidence="12" id="KW-0560">Oxidoreductase</keyword>
<feature type="binding site" description="axial binding residue" evidence="21">
    <location>
        <position position="183"/>
    </location>
    <ligand>
        <name>heme b</name>
        <dbReference type="ChEBI" id="CHEBI:60344"/>
        <label>1</label>
    </ligand>
    <ligandPart>
        <name>Fe</name>
        <dbReference type="ChEBI" id="CHEBI:18248"/>
    </ligandPart>
</feature>
<evidence type="ECO:0000256" key="13">
    <source>
        <dbReference type="ARBA" id="ARBA00023004"/>
    </source>
</evidence>
<comment type="cofactor">
    <cofactor evidence="1">
        <name>Mo-bis(molybdopterin guanine dinucleotide)</name>
        <dbReference type="ChEBI" id="CHEBI:60539"/>
    </cofactor>
</comment>
<gene>
    <name evidence="24" type="ORF">BN2156_05977</name>
</gene>
<evidence type="ECO:0000256" key="14">
    <source>
        <dbReference type="ARBA" id="ARBA00023063"/>
    </source>
</evidence>
<evidence type="ECO:0000256" key="22">
    <source>
        <dbReference type="SAM" id="Phobius"/>
    </source>
</evidence>
<dbReference type="EMBL" id="CWKH01000003">
    <property type="protein sequence ID" value="CRZ19062.1"/>
    <property type="molecule type" value="Genomic_DNA"/>
</dbReference>
<evidence type="ECO:0000256" key="4">
    <source>
        <dbReference type="ARBA" id="ARBA00022448"/>
    </source>
</evidence>
<evidence type="ECO:0000256" key="2">
    <source>
        <dbReference type="ARBA" id="ARBA00001970"/>
    </source>
</evidence>
<feature type="binding site" description="axial binding residue" evidence="21">
    <location>
        <position position="63"/>
    </location>
    <ligand>
        <name>heme b</name>
        <dbReference type="ChEBI" id="CHEBI:60344"/>
        <label>1</label>
    </ligand>
    <ligandPart>
        <name>Fe</name>
        <dbReference type="ChEBI" id="CHEBI:18248"/>
    </ligandPart>
</feature>
<dbReference type="Pfam" id="PF02665">
    <property type="entry name" value="Nitrate_red_gam"/>
    <property type="match status" value="1"/>
</dbReference>
<dbReference type="GO" id="GO:0009055">
    <property type="term" value="F:electron transfer activity"/>
    <property type="evidence" value="ECO:0007669"/>
    <property type="project" value="TreeGrafter"/>
</dbReference>
<dbReference type="InterPro" id="IPR023234">
    <property type="entry name" value="NarG-like_domain"/>
</dbReference>
<evidence type="ECO:0000259" key="23">
    <source>
        <dbReference type="Pfam" id="PF02665"/>
    </source>
</evidence>
<comment type="function">
    <text evidence="16">Does not seem to have nitrate reductase activity.</text>
</comment>
<keyword evidence="9" id="KW-0479">Metal-binding</keyword>
<evidence type="ECO:0000256" key="12">
    <source>
        <dbReference type="ARBA" id="ARBA00023002"/>
    </source>
</evidence>
<comment type="similarity">
    <text evidence="19">In the N-terminal section; belongs to the nitrate reductase alpha subunit family.</text>
</comment>
<evidence type="ECO:0000256" key="8">
    <source>
        <dbReference type="ARBA" id="ARBA00022692"/>
    </source>
</evidence>
<evidence type="ECO:0000256" key="16">
    <source>
        <dbReference type="ARBA" id="ARBA00056200"/>
    </source>
</evidence>
<feature type="binding site" description="axial binding residue" evidence="21">
    <location>
        <position position="201"/>
    </location>
    <ligand>
        <name>heme b</name>
        <dbReference type="ChEBI" id="CHEBI:60344"/>
        <label>1</label>
    </ligand>
    <ligandPart>
        <name>Fe</name>
        <dbReference type="ChEBI" id="CHEBI:18248"/>
    </ligandPart>
</feature>
<keyword evidence="5" id="KW-1003">Cell membrane</keyword>
<keyword evidence="11 22" id="KW-1133">Transmembrane helix</keyword>
<evidence type="ECO:0000256" key="11">
    <source>
        <dbReference type="ARBA" id="ARBA00022989"/>
    </source>
</evidence>
<dbReference type="InterPro" id="IPR051936">
    <property type="entry name" value="Heme-iron_electron_transfer"/>
</dbReference>
<comment type="subcellular location">
    <subcellularLocation>
        <location evidence="3">Cell membrane</location>
        <topology evidence="3">Multi-pass membrane protein</topology>
    </subcellularLocation>
</comment>
<accession>A0A0H5RZT0</accession>
<proteinExistence type="inferred from homology"/>
<keyword evidence="7 21" id="KW-0349">Heme</keyword>
<organism evidence="24 25">
    <name type="scientific">Mycolicibacterium neworleansense</name>
    <dbReference type="NCBI Taxonomy" id="146018"/>
    <lineage>
        <taxon>Bacteria</taxon>
        <taxon>Bacillati</taxon>
        <taxon>Actinomycetota</taxon>
        <taxon>Actinomycetes</taxon>
        <taxon>Mycobacteriales</taxon>
        <taxon>Mycobacteriaceae</taxon>
        <taxon>Mycolicibacterium</taxon>
    </lineage>
</organism>
<keyword evidence="15 22" id="KW-0472">Membrane</keyword>
<comment type="cofactor">
    <cofactor evidence="2">
        <name>heme b</name>
        <dbReference type="ChEBI" id="CHEBI:60344"/>
    </cofactor>
</comment>